<dbReference type="Proteomes" id="UP000284662">
    <property type="component" value="Unassembled WGS sequence"/>
</dbReference>
<keyword evidence="1" id="KW-0472">Membrane</keyword>
<protein>
    <submittedName>
        <fullName evidence="2">Uncharacterized protein</fullName>
    </submittedName>
</protein>
<proteinExistence type="predicted"/>
<feature type="transmembrane region" description="Helical" evidence="1">
    <location>
        <begin position="28"/>
        <end position="61"/>
    </location>
</feature>
<keyword evidence="1" id="KW-1133">Transmembrane helix</keyword>
<gene>
    <name evidence="2" type="ORF">DWZ11_00805</name>
</gene>
<accession>A0A412A014</accession>
<organism evidence="2 3">
    <name type="scientific">Megamonas rupellensis</name>
    <dbReference type="NCBI Taxonomy" id="491921"/>
    <lineage>
        <taxon>Bacteria</taxon>
        <taxon>Bacillati</taxon>
        <taxon>Bacillota</taxon>
        <taxon>Negativicutes</taxon>
        <taxon>Selenomonadales</taxon>
        <taxon>Selenomonadaceae</taxon>
        <taxon>Megamonas</taxon>
    </lineage>
</organism>
<name>A0A412A014_9FIRM</name>
<evidence type="ECO:0000256" key="1">
    <source>
        <dbReference type="SAM" id="Phobius"/>
    </source>
</evidence>
<sequence length="92" mass="10499">MFILILLSFNILIQTANNLIIELLFLLLLLLVLLLLVLAVLVVLVLLVLVLTFFCIFSYLIDKFFLKLFITYFNVSSSKLILLSLLHGISDI</sequence>
<keyword evidence="1" id="KW-0812">Transmembrane</keyword>
<dbReference type="AlphaFoldDB" id="A0A412A014"/>
<evidence type="ECO:0000313" key="2">
    <source>
        <dbReference type="EMBL" id="RGQ08431.1"/>
    </source>
</evidence>
<evidence type="ECO:0000313" key="3">
    <source>
        <dbReference type="Proteomes" id="UP000284662"/>
    </source>
</evidence>
<feature type="transmembrane region" description="Helical" evidence="1">
    <location>
        <begin position="68"/>
        <end position="89"/>
    </location>
</feature>
<reference evidence="2 3" key="1">
    <citation type="submission" date="2018-08" db="EMBL/GenBank/DDBJ databases">
        <title>A genome reference for cultivated species of the human gut microbiota.</title>
        <authorList>
            <person name="Zou Y."/>
            <person name="Xue W."/>
            <person name="Luo G."/>
        </authorList>
    </citation>
    <scope>NUCLEOTIDE SEQUENCE [LARGE SCALE GENOMIC DNA]</scope>
    <source>
        <strain evidence="2 3">AF29-2</strain>
    </source>
</reference>
<comment type="caution">
    <text evidence="2">The sequence shown here is derived from an EMBL/GenBank/DDBJ whole genome shotgun (WGS) entry which is preliminary data.</text>
</comment>
<dbReference type="EMBL" id="QRST01000001">
    <property type="protein sequence ID" value="RGQ08431.1"/>
    <property type="molecule type" value="Genomic_DNA"/>
</dbReference>